<evidence type="ECO:0000313" key="8">
    <source>
        <dbReference type="Proteomes" id="UP000564806"/>
    </source>
</evidence>
<keyword evidence="3 6" id="KW-0808">Transferase</keyword>
<proteinExistence type="inferred from homology"/>
<dbReference type="GO" id="GO:0046872">
    <property type="term" value="F:metal ion binding"/>
    <property type="evidence" value="ECO:0007669"/>
    <property type="project" value="UniProtKB-KW"/>
</dbReference>
<dbReference type="SUPFAM" id="SSF48576">
    <property type="entry name" value="Terpenoid synthases"/>
    <property type="match status" value="1"/>
</dbReference>
<dbReference type="Pfam" id="PF00348">
    <property type="entry name" value="polyprenyl_synt"/>
    <property type="match status" value="1"/>
</dbReference>
<evidence type="ECO:0000256" key="4">
    <source>
        <dbReference type="ARBA" id="ARBA00022723"/>
    </source>
</evidence>
<evidence type="ECO:0000313" key="7">
    <source>
        <dbReference type="EMBL" id="NUU63410.1"/>
    </source>
</evidence>
<dbReference type="InterPro" id="IPR008949">
    <property type="entry name" value="Isoprenoid_synthase_dom_sf"/>
</dbReference>
<dbReference type="RefSeq" id="WP_175373821.1">
    <property type="nucleotide sequence ID" value="NZ_JABWCS010000219.1"/>
</dbReference>
<dbReference type="Gene3D" id="1.10.600.10">
    <property type="entry name" value="Farnesyl Diphosphate Synthase"/>
    <property type="match status" value="1"/>
</dbReference>
<accession>A0A850EU81</accession>
<evidence type="ECO:0000256" key="6">
    <source>
        <dbReference type="RuleBase" id="RU004466"/>
    </source>
</evidence>
<dbReference type="GO" id="GO:0008299">
    <property type="term" value="P:isoprenoid biosynthetic process"/>
    <property type="evidence" value="ECO:0007669"/>
    <property type="project" value="InterPro"/>
</dbReference>
<gene>
    <name evidence="7" type="ORF">HPT30_23920</name>
</gene>
<comment type="cofactor">
    <cofactor evidence="1">
        <name>Mg(2+)</name>
        <dbReference type="ChEBI" id="CHEBI:18420"/>
    </cofactor>
</comment>
<organism evidence="7 8">
    <name type="scientific">Paenibacillus agri</name>
    <dbReference type="NCBI Taxonomy" id="2744309"/>
    <lineage>
        <taxon>Bacteria</taxon>
        <taxon>Bacillati</taxon>
        <taxon>Bacillota</taxon>
        <taxon>Bacilli</taxon>
        <taxon>Bacillales</taxon>
        <taxon>Paenibacillaceae</taxon>
        <taxon>Paenibacillus</taxon>
    </lineage>
</organism>
<keyword evidence="8" id="KW-1185">Reference proteome</keyword>
<dbReference type="GO" id="GO:0004659">
    <property type="term" value="F:prenyltransferase activity"/>
    <property type="evidence" value="ECO:0007669"/>
    <property type="project" value="InterPro"/>
</dbReference>
<dbReference type="PANTHER" id="PTHR12001:SF69">
    <property type="entry name" value="ALL TRANS-POLYPRENYL-DIPHOSPHATE SYNTHASE PDSS1"/>
    <property type="match status" value="1"/>
</dbReference>
<dbReference type="PANTHER" id="PTHR12001">
    <property type="entry name" value="GERANYLGERANYL PYROPHOSPHATE SYNTHASE"/>
    <property type="match status" value="1"/>
</dbReference>
<comment type="similarity">
    <text evidence="2 6">Belongs to the FPP/GGPP synthase family.</text>
</comment>
<name>A0A850EU81_9BACL</name>
<dbReference type="CDD" id="cd00867">
    <property type="entry name" value="Trans_IPPS"/>
    <property type="match status" value="1"/>
</dbReference>
<comment type="caution">
    <text evidence="7">The sequence shown here is derived from an EMBL/GenBank/DDBJ whole genome shotgun (WGS) entry which is preliminary data.</text>
</comment>
<dbReference type="SFLD" id="SFLDG01211">
    <property type="entry name" value="Competence_Regulatory_Protein"/>
    <property type="match status" value="1"/>
</dbReference>
<sequence length="306" mass="34776">MEDGAMKLAEEMEAQVLRSFAEDYLYEAALASVKVKATESLMCGRMTLLHYRMFGGVGDDIYRAAAAVEFMILALDIIDDIQDDDHKAMPWNDLPKNIALNLAIAFLTLSHETLLRCRFPSEHIHKAAMYLSRQVITATNGQTLDLLNNIATEEEYITMVKQKSAALLVCACMIGVILATGDVSPHVEEYAMEIGVSAQIKNDFRDLLNWDHKSDFLQRKRTLPLLFLLSSINQEDERWVADYFEGRLELSDIQHRSEEFAVIVERTGTSMYASFRERSSYYHFREILDSMGLESPWKQALIAAAE</sequence>
<dbReference type="InterPro" id="IPR033965">
    <property type="entry name" value="ComQ"/>
</dbReference>
<reference evidence="7" key="1">
    <citation type="submission" date="2020-06" db="EMBL/GenBank/DDBJ databases">
        <title>Paenibacillus sp. nov., isolated from soil.</title>
        <authorList>
            <person name="Seo Y.L."/>
        </authorList>
    </citation>
    <scope>NUCLEOTIDE SEQUENCE [LARGE SCALE GENOMIC DNA]</scope>
    <source>
        <strain evidence="7">JW14</strain>
    </source>
</reference>
<protein>
    <submittedName>
        <fullName evidence="7">Polyprenyl synthetase family protein</fullName>
    </submittedName>
</protein>
<evidence type="ECO:0000256" key="3">
    <source>
        <dbReference type="ARBA" id="ARBA00022679"/>
    </source>
</evidence>
<dbReference type="InterPro" id="IPR000092">
    <property type="entry name" value="Polyprenyl_synt"/>
</dbReference>
<keyword evidence="4" id="KW-0479">Metal-binding</keyword>
<dbReference type="EMBL" id="JABWCS010000219">
    <property type="protein sequence ID" value="NUU63410.1"/>
    <property type="molecule type" value="Genomic_DNA"/>
</dbReference>
<dbReference type="AlphaFoldDB" id="A0A850EU81"/>
<dbReference type="SFLD" id="SFLDS00005">
    <property type="entry name" value="Isoprenoid_Synthase_Type_I"/>
    <property type="match status" value="1"/>
</dbReference>
<evidence type="ECO:0000256" key="1">
    <source>
        <dbReference type="ARBA" id="ARBA00001946"/>
    </source>
</evidence>
<keyword evidence="5" id="KW-0460">Magnesium</keyword>
<evidence type="ECO:0000256" key="2">
    <source>
        <dbReference type="ARBA" id="ARBA00006706"/>
    </source>
</evidence>
<dbReference type="Proteomes" id="UP000564806">
    <property type="component" value="Unassembled WGS sequence"/>
</dbReference>
<evidence type="ECO:0000256" key="5">
    <source>
        <dbReference type="ARBA" id="ARBA00022842"/>
    </source>
</evidence>